<dbReference type="OrthoDB" id="41445at2759"/>
<feature type="compositionally biased region" description="Polar residues" evidence="5">
    <location>
        <begin position="18"/>
        <end position="32"/>
    </location>
</feature>
<dbReference type="SMART" id="SM00384">
    <property type="entry name" value="AT_hook"/>
    <property type="match status" value="5"/>
</dbReference>
<dbReference type="InterPro" id="IPR052181">
    <property type="entry name" value="5hmC_binding"/>
</dbReference>
<dbReference type="PANTHER" id="PTHR14087">
    <property type="entry name" value="THYMOCYTE NUCLEAR PROTEIN 1"/>
    <property type="match status" value="1"/>
</dbReference>
<dbReference type="GO" id="GO:0005634">
    <property type="term" value="C:nucleus"/>
    <property type="evidence" value="ECO:0007669"/>
    <property type="project" value="UniProtKB-SubCell"/>
</dbReference>
<dbReference type="PRINTS" id="PR00929">
    <property type="entry name" value="ATHOOK"/>
</dbReference>
<sequence>MPPKRKSTGATMIDGVAQTPSKRLRNSPNKTPGDTEAASDAAMPKTGDKRKRGRPRKNPEATTSEPGNTPKRGRPHKEPEVETPKKVGQGQTSKSLPVNKTADIHSSTPKKDGRGRPRKSLPVEETPAVSTTPRGRGRPRKNLPSEEILDTSTPKKGRGRPRKSLPADETPDVSSPKKGRGRPRKSLALDGTADSVEPQPAPATKIEPKEEAGRSYWLMKAEPESRLEKGVDVKFSIDDLAAAKEPEPWDGVRNPVARNIMRDMKKGDYAFFYHSNCKVPGVVGIMEIVQEHSPDEAAFDPKHPYYDPKSSRDSPKWVVVHVEFRHKLKKQVTLADLKANGQAGKPLENLQTLKMSRLSVSKVTPEQWRYILELAGEDPHGSKV</sequence>
<dbReference type="SUPFAM" id="SSF88697">
    <property type="entry name" value="PUA domain-like"/>
    <property type="match status" value="1"/>
</dbReference>
<reference evidence="7" key="2">
    <citation type="journal article" date="2023" name="IMA Fungus">
        <title>Comparative genomic study of the Penicillium genus elucidates a diverse pangenome and 15 lateral gene transfer events.</title>
        <authorList>
            <person name="Petersen C."/>
            <person name="Sorensen T."/>
            <person name="Nielsen M.R."/>
            <person name="Sondergaard T.E."/>
            <person name="Sorensen J.L."/>
            <person name="Fitzpatrick D.A."/>
            <person name="Frisvad J.C."/>
            <person name="Nielsen K.L."/>
        </authorList>
    </citation>
    <scope>NUCLEOTIDE SEQUENCE</scope>
    <source>
        <strain evidence="7">IBT 15544</strain>
    </source>
</reference>
<dbReference type="InterPro" id="IPR015947">
    <property type="entry name" value="PUA-like_sf"/>
</dbReference>
<evidence type="ECO:0000256" key="3">
    <source>
        <dbReference type="ARBA" id="ARBA00022553"/>
    </source>
</evidence>
<dbReference type="InterPro" id="IPR002740">
    <property type="entry name" value="EVE_domain"/>
</dbReference>
<dbReference type="GO" id="GO:0003677">
    <property type="term" value="F:DNA binding"/>
    <property type="evidence" value="ECO:0007669"/>
    <property type="project" value="InterPro"/>
</dbReference>
<feature type="region of interest" description="Disordered" evidence="5">
    <location>
        <begin position="1"/>
        <end position="214"/>
    </location>
</feature>
<proteinExistence type="predicted"/>
<keyword evidence="3" id="KW-0597">Phosphoprotein</keyword>
<evidence type="ECO:0000256" key="4">
    <source>
        <dbReference type="ARBA" id="ARBA00023242"/>
    </source>
</evidence>
<dbReference type="Gene3D" id="3.10.590.10">
    <property type="entry name" value="ph1033 like domains"/>
    <property type="match status" value="1"/>
</dbReference>
<evidence type="ECO:0000313" key="8">
    <source>
        <dbReference type="Proteomes" id="UP001150904"/>
    </source>
</evidence>
<keyword evidence="8" id="KW-1185">Reference proteome</keyword>
<comment type="subcellular location">
    <subcellularLocation>
        <location evidence="1">Nucleus</location>
    </subcellularLocation>
</comment>
<name>A0A9W9MIK1_9EURO</name>
<dbReference type="Pfam" id="PF01878">
    <property type="entry name" value="EVE"/>
    <property type="match status" value="1"/>
</dbReference>
<dbReference type="InterPro" id="IPR017956">
    <property type="entry name" value="AT_hook_DNA-bd_motif"/>
</dbReference>
<dbReference type="PROSITE" id="PS00354">
    <property type="entry name" value="HMGI_Y"/>
    <property type="match status" value="1"/>
</dbReference>
<dbReference type="GO" id="GO:0006355">
    <property type="term" value="P:regulation of DNA-templated transcription"/>
    <property type="evidence" value="ECO:0007669"/>
    <property type="project" value="InterPro"/>
</dbReference>
<organism evidence="7 8">
    <name type="scientific">Penicillium cinerascens</name>
    <dbReference type="NCBI Taxonomy" id="70096"/>
    <lineage>
        <taxon>Eukaryota</taxon>
        <taxon>Fungi</taxon>
        <taxon>Dikarya</taxon>
        <taxon>Ascomycota</taxon>
        <taxon>Pezizomycotina</taxon>
        <taxon>Eurotiomycetes</taxon>
        <taxon>Eurotiomycetidae</taxon>
        <taxon>Eurotiales</taxon>
        <taxon>Aspergillaceae</taxon>
        <taxon>Penicillium</taxon>
    </lineage>
</organism>
<dbReference type="Proteomes" id="UP001150904">
    <property type="component" value="Unassembled WGS sequence"/>
</dbReference>
<dbReference type="AlphaFoldDB" id="A0A9W9MIK1"/>
<comment type="caution">
    <text evidence="7">The sequence shown here is derived from an EMBL/GenBank/DDBJ whole genome shotgun (WGS) entry which is preliminary data.</text>
</comment>
<protein>
    <recommendedName>
        <fullName evidence="2">Thymocyte nuclear protein 1</fullName>
    </recommendedName>
</protein>
<dbReference type="InterPro" id="IPR047197">
    <property type="entry name" value="THYN1-like_EVE"/>
</dbReference>
<dbReference type="FunFam" id="3.10.590.10:FF:000003">
    <property type="entry name" value="Thymocyte nuclear protein 1"/>
    <property type="match status" value="1"/>
</dbReference>
<evidence type="ECO:0000259" key="6">
    <source>
        <dbReference type="Pfam" id="PF01878"/>
    </source>
</evidence>
<dbReference type="CDD" id="cd21133">
    <property type="entry name" value="EVE"/>
    <property type="match status" value="1"/>
</dbReference>
<accession>A0A9W9MIK1</accession>
<evidence type="ECO:0000313" key="7">
    <source>
        <dbReference type="EMBL" id="KAJ5201939.1"/>
    </source>
</evidence>
<dbReference type="GeneID" id="83180965"/>
<feature type="compositionally biased region" description="Polar residues" evidence="5">
    <location>
        <begin position="89"/>
        <end position="98"/>
    </location>
</feature>
<evidence type="ECO:0000256" key="2">
    <source>
        <dbReference type="ARBA" id="ARBA00014654"/>
    </source>
</evidence>
<dbReference type="EMBL" id="JAPQKR010000013">
    <property type="protein sequence ID" value="KAJ5201939.1"/>
    <property type="molecule type" value="Genomic_DNA"/>
</dbReference>
<evidence type="ECO:0000256" key="5">
    <source>
        <dbReference type="SAM" id="MobiDB-lite"/>
    </source>
</evidence>
<dbReference type="RefSeq" id="XP_058307855.1">
    <property type="nucleotide sequence ID" value="XM_058453664.1"/>
</dbReference>
<dbReference type="PANTHER" id="PTHR14087:SF7">
    <property type="entry name" value="THYMOCYTE NUCLEAR PROTEIN 1"/>
    <property type="match status" value="1"/>
</dbReference>
<feature type="compositionally biased region" description="Basic and acidic residues" evidence="5">
    <location>
        <begin position="76"/>
        <end position="85"/>
    </location>
</feature>
<keyword evidence="4" id="KW-0539">Nucleus</keyword>
<feature type="domain" description="EVE" evidence="6">
    <location>
        <begin position="216"/>
        <end position="374"/>
    </location>
</feature>
<dbReference type="InterPro" id="IPR000637">
    <property type="entry name" value="HMGI/Y_DNA-bd_CS"/>
</dbReference>
<gene>
    <name evidence="7" type="ORF">N7498_006602</name>
</gene>
<evidence type="ECO:0000256" key="1">
    <source>
        <dbReference type="ARBA" id="ARBA00004123"/>
    </source>
</evidence>
<reference evidence="7" key="1">
    <citation type="submission" date="2022-12" db="EMBL/GenBank/DDBJ databases">
        <authorList>
            <person name="Petersen C."/>
        </authorList>
    </citation>
    <scope>NUCLEOTIDE SEQUENCE</scope>
    <source>
        <strain evidence="7">IBT 15544</strain>
    </source>
</reference>